<feature type="domain" description="Apple" evidence="1">
    <location>
        <begin position="1"/>
        <end position="62"/>
    </location>
</feature>
<dbReference type="PROSITE" id="PS50948">
    <property type="entry name" value="PAN"/>
    <property type="match status" value="1"/>
</dbReference>
<keyword evidence="3" id="KW-1185">Reference proteome</keyword>
<reference evidence="2 3" key="1">
    <citation type="submission" date="2019-11" db="EMBL/GenBank/DDBJ databases">
        <title>Whole genome sequence of Oryza granulata.</title>
        <authorList>
            <person name="Li W."/>
        </authorList>
    </citation>
    <scope>NUCLEOTIDE SEQUENCE [LARGE SCALE GENOMIC DNA]</scope>
    <source>
        <strain evidence="3">cv. Menghai</strain>
        <tissue evidence="2">Leaf</tissue>
    </source>
</reference>
<dbReference type="Pfam" id="PF08276">
    <property type="entry name" value="PAN_2"/>
    <property type="match status" value="1"/>
</dbReference>
<organism evidence="2 3">
    <name type="scientific">Oryza meyeriana var. granulata</name>
    <dbReference type="NCBI Taxonomy" id="110450"/>
    <lineage>
        <taxon>Eukaryota</taxon>
        <taxon>Viridiplantae</taxon>
        <taxon>Streptophyta</taxon>
        <taxon>Embryophyta</taxon>
        <taxon>Tracheophyta</taxon>
        <taxon>Spermatophyta</taxon>
        <taxon>Magnoliopsida</taxon>
        <taxon>Liliopsida</taxon>
        <taxon>Poales</taxon>
        <taxon>Poaceae</taxon>
        <taxon>BOP clade</taxon>
        <taxon>Oryzoideae</taxon>
        <taxon>Oryzeae</taxon>
        <taxon>Oryzinae</taxon>
        <taxon>Oryza</taxon>
        <taxon>Oryza meyeriana</taxon>
    </lineage>
</organism>
<dbReference type="InterPro" id="IPR003609">
    <property type="entry name" value="Pan_app"/>
</dbReference>
<evidence type="ECO:0000313" key="3">
    <source>
        <dbReference type="Proteomes" id="UP000479710"/>
    </source>
</evidence>
<dbReference type="EMBL" id="SPHZ02000006">
    <property type="protein sequence ID" value="KAF0910649.1"/>
    <property type="molecule type" value="Genomic_DNA"/>
</dbReference>
<evidence type="ECO:0000313" key="2">
    <source>
        <dbReference type="EMBL" id="KAF0910649.1"/>
    </source>
</evidence>
<accession>A0A6G1DE27</accession>
<dbReference type="OrthoDB" id="673608at2759"/>
<name>A0A6G1DE27_9ORYZ</name>
<dbReference type="AlphaFoldDB" id="A0A6G1DE27"/>
<evidence type="ECO:0000259" key="1">
    <source>
        <dbReference type="PROSITE" id="PS50948"/>
    </source>
</evidence>
<protein>
    <recommendedName>
        <fullName evidence="1">Apple domain-containing protein</fullName>
    </recommendedName>
</protein>
<gene>
    <name evidence="2" type="ORF">E2562_004645</name>
</gene>
<dbReference type="PANTHER" id="PTHR32444">
    <property type="entry name" value="BULB-TYPE LECTIN DOMAIN-CONTAINING PROTEIN"/>
    <property type="match status" value="1"/>
</dbReference>
<proteinExistence type="predicted"/>
<dbReference type="Proteomes" id="UP000479710">
    <property type="component" value="Unassembled WGS sequence"/>
</dbReference>
<sequence length="84" mass="8892">MGERACAAECSSNCSCVAYAYANLSSSRANGDMTRCLVWSGELIDTEKVGEGLGSDTIYLWLAGLDAENQNSICFDPVDGVLSD</sequence>
<dbReference type="PANTHER" id="PTHR32444:SF118">
    <property type="entry name" value="OS09G0551150 PROTEIN"/>
    <property type="match status" value="1"/>
</dbReference>
<comment type="caution">
    <text evidence="2">The sequence shown here is derived from an EMBL/GenBank/DDBJ whole genome shotgun (WGS) entry which is preliminary data.</text>
</comment>